<proteinExistence type="inferred from homology"/>
<dbReference type="GO" id="GO:0046872">
    <property type="term" value="F:metal ion binding"/>
    <property type="evidence" value="ECO:0007669"/>
    <property type="project" value="UniProtKB-KW"/>
</dbReference>
<reference evidence="10" key="1">
    <citation type="journal article" date="2011" name="Nat. Commun.">
        <title>Effector diversification within compartments of the Leptosphaeria maculans genome affected by Repeat-Induced Point mutations.</title>
        <authorList>
            <person name="Rouxel T."/>
            <person name="Grandaubert J."/>
            <person name="Hane J.K."/>
            <person name="Hoede C."/>
            <person name="van de Wouw A.P."/>
            <person name="Couloux A."/>
            <person name="Dominguez V."/>
            <person name="Anthouard V."/>
            <person name="Bally P."/>
            <person name="Bourras S."/>
            <person name="Cozijnsen A.J."/>
            <person name="Ciuffetti L.M."/>
            <person name="Degrave A."/>
            <person name="Dilmaghani A."/>
            <person name="Duret L."/>
            <person name="Fudal I."/>
            <person name="Goodwin S.B."/>
            <person name="Gout L."/>
            <person name="Glaser N."/>
            <person name="Linglin J."/>
            <person name="Kema G.H.J."/>
            <person name="Lapalu N."/>
            <person name="Lawrence C.B."/>
            <person name="May K."/>
            <person name="Meyer M."/>
            <person name="Ollivier B."/>
            <person name="Poulain J."/>
            <person name="Schoch C.L."/>
            <person name="Simon A."/>
            <person name="Spatafora J.W."/>
            <person name="Stachowiak A."/>
            <person name="Turgeon B.G."/>
            <person name="Tyler B.M."/>
            <person name="Vincent D."/>
            <person name="Weissenbach J."/>
            <person name="Amselem J."/>
            <person name="Quesneville H."/>
            <person name="Oliver R.P."/>
            <person name="Wincker P."/>
            <person name="Balesdent M.-H."/>
            <person name="Howlett B.J."/>
        </authorList>
    </citation>
    <scope>NUCLEOTIDE SEQUENCE [LARGE SCALE GENOMIC DNA]</scope>
    <source>
        <strain evidence="10">JN3 / isolate v23.1.3 / race Av1-4-5-6-7-8</strain>
    </source>
</reference>
<evidence type="ECO:0000256" key="4">
    <source>
        <dbReference type="ARBA" id="ARBA00022729"/>
    </source>
</evidence>
<keyword evidence="5 8" id="KW-0378">Hydrolase</keyword>
<protein>
    <recommendedName>
        <fullName evidence="8">Carboxylic ester hydrolase</fullName>
        <ecNumber evidence="8">3.1.1.-</ecNumber>
    </recommendedName>
</protein>
<evidence type="ECO:0000313" key="9">
    <source>
        <dbReference type="EMBL" id="CBX96273.1"/>
    </source>
</evidence>
<evidence type="ECO:0000256" key="2">
    <source>
        <dbReference type="ARBA" id="ARBA00022487"/>
    </source>
</evidence>
<dbReference type="EMBL" id="FP929128">
    <property type="protein sequence ID" value="CBX96273.1"/>
    <property type="molecule type" value="Genomic_DNA"/>
</dbReference>
<dbReference type="PANTHER" id="PTHR33938:SF8">
    <property type="entry name" value="CARBOXYLIC ESTER HYDROLASE"/>
    <property type="match status" value="1"/>
</dbReference>
<dbReference type="GO" id="GO:0030600">
    <property type="term" value="F:feruloyl esterase activity"/>
    <property type="evidence" value="ECO:0007669"/>
    <property type="project" value="UniProtKB-ARBA"/>
</dbReference>
<dbReference type="InParanoid" id="E4ZY28"/>
<dbReference type="EC" id="3.1.1.-" evidence="8"/>
<dbReference type="STRING" id="985895.E4ZY28"/>
<dbReference type="InterPro" id="IPR029058">
    <property type="entry name" value="AB_hydrolase_fold"/>
</dbReference>
<keyword evidence="4 8" id="KW-0732">Signal</keyword>
<dbReference type="AlphaFoldDB" id="E4ZY28"/>
<accession>E4ZY28</accession>
<dbReference type="SUPFAM" id="SSF53474">
    <property type="entry name" value="alpha/beta-Hydrolases"/>
    <property type="match status" value="1"/>
</dbReference>
<dbReference type="InterPro" id="IPR011118">
    <property type="entry name" value="Tannase/feruloyl_esterase"/>
</dbReference>
<keyword evidence="2" id="KW-0719">Serine esterase</keyword>
<gene>
    <name evidence="9" type="ORF">LEMA_P111920.1</name>
</gene>
<evidence type="ECO:0000256" key="6">
    <source>
        <dbReference type="ARBA" id="ARBA00022837"/>
    </source>
</evidence>
<name>E4ZY28_LEPMJ</name>
<feature type="chain" id="PRO_5005128114" description="Carboxylic ester hydrolase" evidence="8">
    <location>
        <begin position="21"/>
        <end position="582"/>
    </location>
</feature>
<keyword evidence="6" id="KW-0106">Calcium</keyword>
<keyword evidence="7" id="KW-1015">Disulfide bond</keyword>
<keyword evidence="3" id="KW-0479">Metal-binding</keyword>
<evidence type="ECO:0000256" key="1">
    <source>
        <dbReference type="ARBA" id="ARBA00006249"/>
    </source>
</evidence>
<evidence type="ECO:0000256" key="8">
    <source>
        <dbReference type="RuleBase" id="RU361238"/>
    </source>
</evidence>
<dbReference type="OMA" id="KWNGRFQ"/>
<organism evidence="10">
    <name type="scientific">Leptosphaeria maculans (strain JN3 / isolate v23.1.3 / race Av1-4-5-6-7-8)</name>
    <name type="common">Blackleg fungus</name>
    <name type="synonym">Phoma lingam</name>
    <dbReference type="NCBI Taxonomy" id="985895"/>
    <lineage>
        <taxon>Eukaryota</taxon>
        <taxon>Fungi</taxon>
        <taxon>Dikarya</taxon>
        <taxon>Ascomycota</taxon>
        <taxon>Pezizomycotina</taxon>
        <taxon>Dothideomycetes</taxon>
        <taxon>Pleosporomycetidae</taxon>
        <taxon>Pleosporales</taxon>
        <taxon>Pleosporineae</taxon>
        <taxon>Leptosphaeriaceae</taxon>
        <taxon>Plenodomus</taxon>
        <taxon>Plenodomus lingam/Leptosphaeria maculans species complex</taxon>
    </lineage>
</organism>
<comment type="similarity">
    <text evidence="1 8">Belongs to the tannase family.</text>
</comment>
<dbReference type="Pfam" id="PF07519">
    <property type="entry name" value="Tannase"/>
    <property type="match status" value="1"/>
</dbReference>
<evidence type="ECO:0000256" key="5">
    <source>
        <dbReference type="ARBA" id="ARBA00022801"/>
    </source>
</evidence>
<dbReference type="GeneID" id="13289658"/>
<dbReference type="OrthoDB" id="3039123at2759"/>
<dbReference type="VEuPathDB" id="FungiDB:LEMA_P111920.1"/>
<evidence type="ECO:0000313" key="10">
    <source>
        <dbReference type="Proteomes" id="UP000002668"/>
    </source>
</evidence>
<dbReference type="PANTHER" id="PTHR33938">
    <property type="entry name" value="FERULOYL ESTERASE B-RELATED"/>
    <property type="match status" value="1"/>
</dbReference>
<sequence>MVVARLIGGLFAAGAAIAVADSTPQAECTSSSFNLDDVIPRIKILSIEAKQQLDYTSRGAGPQPALKGLNFCQVQIFLTHQTAADISLGLNDTNDKVLIEVWLPLTSEDWNGRFQATGGAGFTTGMFDAHLGVAVQNGWAAASTDGGHSAEDTAVGDASWALNEDRTVKWHLLHNFASRSIADQIPIGKRITEQFYGVKPHHSYWNGCSTGGRQGYAIAQRFPHLVDGIFANAPAIEFSHLVLSLFWPQLRMEDTKTYLSNCELEYYQARVVEACDSIDGVLDGIIEDPEQCELDPYSLVGDNRTFQCDGKELVFSKEMARIIADIHQGPGSTPGKPLFPGLARGVPMISLAKISISEDGVRSQRPFPISASWLKYLVLKDPTYDLSQLTDVNKYYELYGLANYEFGGLLDTNNPDLSALEASGTKMITWHGLYDQLIPYQNTVAYRKKVERLMGGAHRVDEYFRLFLAPGLGHCGGGVGAQLKDPLGALVDWVEHNMPPETLDAERIDSEGELVTKDICAWPSKSKYMGVGSWRRASSWSCVGGTERPSPAEERIGSGHAQKVMEDIVGRLKGLGMGLSIG</sequence>
<dbReference type="eggNOG" id="ENOG502SH94">
    <property type="taxonomic scope" value="Eukaryota"/>
</dbReference>
<dbReference type="HOGENOM" id="CLU_014819_3_2_1"/>
<feature type="signal peptide" evidence="8">
    <location>
        <begin position="1"/>
        <end position="20"/>
    </location>
</feature>
<evidence type="ECO:0000256" key="3">
    <source>
        <dbReference type="ARBA" id="ARBA00022723"/>
    </source>
</evidence>
<keyword evidence="10" id="KW-1185">Reference proteome</keyword>
<dbReference type="Proteomes" id="UP000002668">
    <property type="component" value="Genome"/>
</dbReference>
<evidence type="ECO:0000256" key="7">
    <source>
        <dbReference type="ARBA" id="ARBA00023157"/>
    </source>
</evidence>